<name>A0A081NWF7_9BACL</name>
<dbReference type="PANTHER" id="PTHR42999">
    <property type="entry name" value="ANTIBIOTIC RESISTANCE PROTEIN MCBG"/>
    <property type="match status" value="1"/>
</dbReference>
<sequence>MFIEEEYYDEHFLEAQYSQKEVTSVRFYDCTFTKCDFSETVFRDCKFSGCTFENCNLSLIQVLDCDFSQVSFTHSKLIGINWAEMAPPRKITSGLLRFEECILSHSTFIGLTLPKSVITKCTAKNVDFREADLTEADMRSTDFSESLFDRTNLTAADFSFATNYMIDPGLNPIRKAKFTLPEAISLLYCMDIQLIDGD</sequence>
<dbReference type="AlphaFoldDB" id="A0A081NWF7"/>
<dbReference type="OrthoDB" id="9798656at2"/>
<dbReference type="EMBL" id="JNVM01000031">
    <property type="protein sequence ID" value="KEQ22780.1"/>
    <property type="molecule type" value="Genomic_DNA"/>
</dbReference>
<keyword evidence="2" id="KW-1185">Reference proteome</keyword>
<dbReference type="PANTHER" id="PTHR42999:SF1">
    <property type="entry name" value="PENTAPEPTIDE REPEAT-CONTAINING PROTEIN"/>
    <property type="match status" value="1"/>
</dbReference>
<accession>A0A081NWF7</accession>
<organism evidence="1 2">
    <name type="scientific">Paenibacillus tyrfis</name>
    <dbReference type="NCBI Taxonomy" id="1501230"/>
    <lineage>
        <taxon>Bacteria</taxon>
        <taxon>Bacillati</taxon>
        <taxon>Bacillota</taxon>
        <taxon>Bacilli</taxon>
        <taxon>Bacillales</taxon>
        <taxon>Paenibacillaceae</taxon>
        <taxon>Paenibacillus</taxon>
    </lineage>
</organism>
<dbReference type="Gene3D" id="2.160.20.80">
    <property type="entry name" value="E3 ubiquitin-protein ligase SopA"/>
    <property type="match status" value="1"/>
</dbReference>
<reference evidence="1 2" key="1">
    <citation type="submission" date="2014-06" db="EMBL/GenBank/DDBJ databases">
        <title>Draft genome sequence of Paenibacillus sp. MSt1.</title>
        <authorList>
            <person name="Aw Y.K."/>
            <person name="Ong K.S."/>
            <person name="Gan H.M."/>
            <person name="Lee S.M."/>
        </authorList>
    </citation>
    <scope>NUCLEOTIDE SEQUENCE [LARGE SCALE GENOMIC DNA]</scope>
    <source>
        <strain evidence="1 2">MSt1</strain>
    </source>
</reference>
<evidence type="ECO:0000313" key="2">
    <source>
        <dbReference type="Proteomes" id="UP000028123"/>
    </source>
</evidence>
<evidence type="ECO:0008006" key="3">
    <source>
        <dbReference type="Google" id="ProtNLM"/>
    </source>
</evidence>
<gene>
    <name evidence="1" type="ORF">ET33_20710</name>
</gene>
<dbReference type="Pfam" id="PF13599">
    <property type="entry name" value="Pentapeptide_4"/>
    <property type="match status" value="1"/>
</dbReference>
<dbReference type="SUPFAM" id="SSF141571">
    <property type="entry name" value="Pentapeptide repeat-like"/>
    <property type="match status" value="1"/>
</dbReference>
<dbReference type="eggNOG" id="COG1357">
    <property type="taxonomic scope" value="Bacteria"/>
</dbReference>
<protein>
    <recommendedName>
        <fullName evidence="3">Pentapeptide repeat-containing protein</fullName>
    </recommendedName>
</protein>
<proteinExistence type="predicted"/>
<evidence type="ECO:0000313" key="1">
    <source>
        <dbReference type="EMBL" id="KEQ22780.1"/>
    </source>
</evidence>
<dbReference type="Proteomes" id="UP000028123">
    <property type="component" value="Unassembled WGS sequence"/>
</dbReference>
<dbReference type="InterPro" id="IPR001646">
    <property type="entry name" value="5peptide_repeat"/>
</dbReference>
<dbReference type="RefSeq" id="WP_036690024.1">
    <property type="nucleotide sequence ID" value="NZ_JNVM01000031.1"/>
</dbReference>
<dbReference type="InterPro" id="IPR052949">
    <property type="entry name" value="PA_immunity-related"/>
</dbReference>
<dbReference type="Pfam" id="PF00805">
    <property type="entry name" value="Pentapeptide"/>
    <property type="match status" value="1"/>
</dbReference>
<comment type="caution">
    <text evidence="1">The sequence shown here is derived from an EMBL/GenBank/DDBJ whole genome shotgun (WGS) entry which is preliminary data.</text>
</comment>